<dbReference type="RefSeq" id="WP_143317906.1">
    <property type="nucleotide sequence ID" value="NZ_JACSRA010000011.1"/>
</dbReference>
<proteinExistence type="predicted"/>
<sequence>MNRKKLTAILILIFTGIFMIGCANKQISNDTDSKEGIKTEVQQPVDTNTTKETTSKNTSEKKYKITKEVYKIKNVIINYPQISGLSDINKQSTINKLIKDGAEAYISNGVEDNLNLEINYKITLSNENVLSIQYSGVANLEQAAHPTNVFYTTNIDMNNGKIIKLTDLLKVNENLANSFKKGKLVCYTTFDNEKDTVEYQSNIKELVNNMDNNELISQFEKADSKEKMISEYVAFCYLTEDSIGISIGVGHSAGDHVEYEMKYADLRNNKNTNNKIW</sequence>
<dbReference type="Proteomes" id="UP000627781">
    <property type="component" value="Unassembled WGS sequence"/>
</dbReference>
<comment type="caution">
    <text evidence="2">The sequence shown here is derived from an EMBL/GenBank/DDBJ whole genome shotgun (WGS) entry which is preliminary data.</text>
</comment>
<dbReference type="EMBL" id="JACSRA010000011">
    <property type="protein sequence ID" value="MBD7911465.1"/>
    <property type="molecule type" value="Genomic_DNA"/>
</dbReference>
<keyword evidence="3" id="KW-1185">Reference proteome</keyword>
<name>A0ABR8PTG4_9CLOT</name>
<feature type="region of interest" description="Disordered" evidence="1">
    <location>
        <begin position="34"/>
        <end position="58"/>
    </location>
</feature>
<protein>
    <recommendedName>
        <fullName evidence="4">Deacetylase PdaC domain-containing protein</fullName>
    </recommendedName>
</protein>
<reference evidence="2 3" key="1">
    <citation type="submission" date="2020-08" db="EMBL/GenBank/DDBJ databases">
        <title>A Genomic Blueprint of the Chicken Gut Microbiome.</title>
        <authorList>
            <person name="Gilroy R."/>
            <person name="Ravi A."/>
            <person name="Getino M."/>
            <person name="Pursley I."/>
            <person name="Horton D.L."/>
            <person name="Alikhan N.-F."/>
            <person name="Baker D."/>
            <person name="Gharbi K."/>
            <person name="Hall N."/>
            <person name="Watson M."/>
            <person name="Adriaenssens E.M."/>
            <person name="Foster-Nyarko E."/>
            <person name="Jarju S."/>
            <person name="Secka A."/>
            <person name="Antonio M."/>
            <person name="Oren A."/>
            <person name="Chaudhuri R."/>
            <person name="La Ragione R.M."/>
            <person name="Hildebrand F."/>
            <person name="Pallen M.J."/>
        </authorList>
    </citation>
    <scope>NUCLEOTIDE SEQUENCE [LARGE SCALE GENOMIC DNA]</scope>
    <source>
        <strain evidence="2 3">Sa3CVN1</strain>
    </source>
</reference>
<evidence type="ECO:0008006" key="4">
    <source>
        <dbReference type="Google" id="ProtNLM"/>
    </source>
</evidence>
<evidence type="ECO:0000313" key="2">
    <source>
        <dbReference type="EMBL" id="MBD7911465.1"/>
    </source>
</evidence>
<evidence type="ECO:0000256" key="1">
    <source>
        <dbReference type="SAM" id="MobiDB-lite"/>
    </source>
</evidence>
<accession>A0ABR8PTG4</accession>
<gene>
    <name evidence="2" type="ORF">H9661_08865</name>
</gene>
<dbReference type="Gene3D" id="3.30.565.40">
    <property type="entry name" value="Fervidobacterium nodosum Rt17-B1 like"/>
    <property type="match status" value="1"/>
</dbReference>
<evidence type="ECO:0000313" key="3">
    <source>
        <dbReference type="Proteomes" id="UP000627781"/>
    </source>
</evidence>
<feature type="compositionally biased region" description="Low complexity" evidence="1">
    <location>
        <begin position="47"/>
        <end position="57"/>
    </location>
</feature>
<organism evidence="2 3">
    <name type="scientific">Clostridium cibarium</name>
    <dbReference type="NCBI Taxonomy" id="2762247"/>
    <lineage>
        <taxon>Bacteria</taxon>
        <taxon>Bacillati</taxon>
        <taxon>Bacillota</taxon>
        <taxon>Clostridia</taxon>
        <taxon>Eubacteriales</taxon>
        <taxon>Clostridiaceae</taxon>
        <taxon>Clostridium</taxon>
    </lineage>
</organism>
<dbReference type="PROSITE" id="PS51257">
    <property type="entry name" value="PROKAR_LIPOPROTEIN"/>
    <property type="match status" value="1"/>
</dbReference>